<evidence type="ECO:0000313" key="7">
    <source>
        <dbReference type="EMBL" id="EIY64000.1"/>
    </source>
</evidence>
<feature type="transmembrane region" description="Helical" evidence="6">
    <location>
        <begin position="171"/>
        <end position="191"/>
    </location>
</feature>
<name>I8YLL8_9BACE</name>
<dbReference type="GO" id="GO:0032329">
    <property type="term" value="P:serine transport"/>
    <property type="evidence" value="ECO:0007669"/>
    <property type="project" value="TreeGrafter"/>
</dbReference>
<evidence type="ECO:0000256" key="6">
    <source>
        <dbReference type="SAM" id="Phobius"/>
    </source>
</evidence>
<dbReference type="Proteomes" id="UP000005150">
    <property type="component" value="Unassembled WGS sequence"/>
</dbReference>
<evidence type="ECO:0000313" key="8">
    <source>
        <dbReference type="Proteomes" id="UP000005150"/>
    </source>
</evidence>
<dbReference type="PANTHER" id="PTHR42865:SF8">
    <property type="entry name" value="SERINE_THREONINE TRANSPORTER SSTT"/>
    <property type="match status" value="1"/>
</dbReference>
<accession>I8YLL8</accession>
<organism evidence="7 8">
    <name type="scientific">Bacteroides salyersiae CL02T12C01</name>
    <dbReference type="NCBI Taxonomy" id="997887"/>
    <lineage>
        <taxon>Bacteria</taxon>
        <taxon>Pseudomonadati</taxon>
        <taxon>Bacteroidota</taxon>
        <taxon>Bacteroidia</taxon>
        <taxon>Bacteroidales</taxon>
        <taxon>Bacteroidaceae</taxon>
        <taxon>Bacteroides</taxon>
    </lineage>
</organism>
<dbReference type="InterPro" id="IPR036458">
    <property type="entry name" value="Na:dicarbo_symporter_sf"/>
</dbReference>
<feature type="transmembrane region" description="Helical" evidence="6">
    <location>
        <begin position="12"/>
        <end position="34"/>
    </location>
</feature>
<keyword evidence="8" id="KW-1185">Reference proteome</keyword>
<feature type="transmembrane region" description="Helical" evidence="6">
    <location>
        <begin position="295"/>
        <end position="316"/>
    </location>
</feature>
<feature type="transmembrane region" description="Helical" evidence="6">
    <location>
        <begin position="131"/>
        <end position="150"/>
    </location>
</feature>
<dbReference type="PATRIC" id="fig|997887.3.peg.2294"/>
<keyword evidence="5 6" id="KW-0472">Membrane</keyword>
<keyword evidence="4 6" id="KW-1133">Transmembrane helix</keyword>
<feature type="transmembrane region" description="Helical" evidence="6">
    <location>
        <begin position="238"/>
        <end position="258"/>
    </location>
</feature>
<gene>
    <name evidence="7" type="ORF">HMPREF1071_02202</name>
</gene>
<dbReference type="GO" id="GO:0005886">
    <property type="term" value="C:plasma membrane"/>
    <property type="evidence" value="ECO:0007669"/>
    <property type="project" value="TreeGrafter"/>
</dbReference>
<dbReference type="SUPFAM" id="SSF118215">
    <property type="entry name" value="Proton glutamate symport protein"/>
    <property type="match status" value="1"/>
</dbReference>
<dbReference type="AlphaFoldDB" id="I8YLL8"/>
<feature type="transmembrane region" description="Helical" evidence="6">
    <location>
        <begin position="203"/>
        <end position="226"/>
    </location>
</feature>
<feature type="transmembrane region" description="Helical" evidence="6">
    <location>
        <begin position="71"/>
        <end position="91"/>
    </location>
</feature>
<dbReference type="EMBL" id="AGXV01000026">
    <property type="protein sequence ID" value="EIY64000.1"/>
    <property type="molecule type" value="Genomic_DNA"/>
</dbReference>
<dbReference type="PANTHER" id="PTHR42865">
    <property type="entry name" value="PROTON/GLUTAMATE-ASPARTATE SYMPORTER"/>
    <property type="match status" value="1"/>
</dbReference>
<dbReference type="GO" id="GO:0005295">
    <property type="term" value="F:neutral L-amino acid:sodium symporter activity"/>
    <property type="evidence" value="ECO:0007669"/>
    <property type="project" value="TreeGrafter"/>
</dbReference>
<evidence type="ECO:0008006" key="9">
    <source>
        <dbReference type="Google" id="ProtNLM"/>
    </source>
</evidence>
<dbReference type="Gene3D" id="1.10.3860.10">
    <property type="entry name" value="Sodium:dicarboxylate symporter"/>
    <property type="match status" value="1"/>
</dbReference>
<dbReference type="InterPro" id="IPR001991">
    <property type="entry name" value="Na-dicarboxylate_symporter"/>
</dbReference>
<dbReference type="HOGENOM" id="CLU_035303_0_0_10"/>
<keyword evidence="3 6" id="KW-0812">Transmembrane</keyword>
<dbReference type="Pfam" id="PF00375">
    <property type="entry name" value="SDF"/>
    <property type="match status" value="1"/>
</dbReference>
<proteinExistence type="predicted"/>
<evidence type="ECO:0000256" key="3">
    <source>
        <dbReference type="ARBA" id="ARBA00022692"/>
    </source>
</evidence>
<feature type="transmembrane region" description="Helical" evidence="6">
    <location>
        <begin position="40"/>
        <end position="59"/>
    </location>
</feature>
<evidence type="ECO:0000256" key="4">
    <source>
        <dbReference type="ARBA" id="ARBA00022989"/>
    </source>
</evidence>
<keyword evidence="2" id="KW-0813">Transport</keyword>
<reference evidence="7 8" key="1">
    <citation type="submission" date="2012-02" db="EMBL/GenBank/DDBJ databases">
        <title>The Genome Sequence of Bacteroides salyersiae CL02T12C01.</title>
        <authorList>
            <consortium name="The Broad Institute Genome Sequencing Platform"/>
            <person name="Earl A."/>
            <person name="Ward D."/>
            <person name="Feldgarden M."/>
            <person name="Gevers D."/>
            <person name="Zitomersky N.L."/>
            <person name="Coyne M.J."/>
            <person name="Comstock L.E."/>
            <person name="Young S.K."/>
            <person name="Zeng Q."/>
            <person name="Gargeya S."/>
            <person name="Fitzgerald M."/>
            <person name="Haas B."/>
            <person name="Abouelleil A."/>
            <person name="Alvarado L."/>
            <person name="Arachchi H.M."/>
            <person name="Berlin A."/>
            <person name="Chapman S.B."/>
            <person name="Gearin G."/>
            <person name="Goldberg J."/>
            <person name="Griggs A."/>
            <person name="Gujja S."/>
            <person name="Hansen M."/>
            <person name="Heiman D."/>
            <person name="Howarth C."/>
            <person name="Larimer J."/>
            <person name="Lui A."/>
            <person name="MacDonald P.J.P."/>
            <person name="McCowen C."/>
            <person name="Montmayeur A."/>
            <person name="Murphy C."/>
            <person name="Neiman D."/>
            <person name="Pearson M."/>
            <person name="Priest M."/>
            <person name="Roberts A."/>
            <person name="Saif S."/>
            <person name="Shea T."/>
            <person name="Sisk P."/>
            <person name="Stolte C."/>
            <person name="Sykes S."/>
            <person name="Wortman J."/>
            <person name="Nusbaum C."/>
            <person name="Birren B."/>
        </authorList>
    </citation>
    <scope>NUCLEOTIDE SEQUENCE [LARGE SCALE GENOMIC DNA]</scope>
    <source>
        <strain evidence="7 8">CL02T12C01</strain>
    </source>
</reference>
<comment type="subcellular location">
    <subcellularLocation>
        <location evidence="1">Membrane</location>
        <topology evidence="1">Multi-pass membrane protein</topology>
    </subcellularLocation>
</comment>
<protein>
    <recommendedName>
        <fullName evidence="9">Dicarboxylate/amino acid:cation symporter</fullName>
    </recommendedName>
</protein>
<sequence length="392" mass="41852">MKKRKLGLFPKVLIAITIGSLLGLIAPDIMIRILKTFNVFFAQILKFIVPLLVLGLVTPSVANLGRGAGKMLLSVIVISYLSTIGAGFFAYGCASNLLPHYLSIGEISTSALEGKVFEPYFNIKFPPICDILTALLLSFMLGVGIIFTKAPGLKKAFDEFGEIVKLTIERAIIPLLPFYIFTMICEMSAAGHLSTVMGTGIKVIATGVILSICYLIIQYIIAGLIAKKNPFKCIWNIIPAYLTGFSICSSSAVIPVTLECTMKNGATKEIANFTVPLCSTVHMCGSTIKLITTSVAVMYLSGMNISFALFVNFILLQGISAVAAPGVMGGVLMASIGLLESVLGFSPEQSALMMTIYLALDGYGPACNVSGDGAITLIIDRFFAKKYASAQQ</sequence>
<evidence type="ECO:0000256" key="2">
    <source>
        <dbReference type="ARBA" id="ARBA00022448"/>
    </source>
</evidence>
<dbReference type="RefSeq" id="WP_005929137.1">
    <property type="nucleotide sequence ID" value="NZ_JH724307.1"/>
</dbReference>
<dbReference type="OrthoDB" id="9768885at2"/>
<feature type="transmembrane region" description="Helical" evidence="6">
    <location>
        <begin position="322"/>
        <end position="345"/>
    </location>
</feature>
<evidence type="ECO:0000256" key="1">
    <source>
        <dbReference type="ARBA" id="ARBA00004141"/>
    </source>
</evidence>
<evidence type="ECO:0000256" key="5">
    <source>
        <dbReference type="ARBA" id="ARBA00023136"/>
    </source>
</evidence>
<comment type="caution">
    <text evidence="7">The sequence shown here is derived from an EMBL/GenBank/DDBJ whole genome shotgun (WGS) entry which is preliminary data.</text>
</comment>